<accession>A0ACC1JGT6</accession>
<proteinExistence type="predicted"/>
<dbReference type="EMBL" id="JANBPW010000094">
    <property type="protein sequence ID" value="KAJ1950915.1"/>
    <property type="molecule type" value="Genomic_DNA"/>
</dbReference>
<organism evidence="1 2">
    <name type="scientific">Linderina macrospora</name>
    <dbReference type="NCBI Taxonomy" id="4868"/>
    <lineage>
        <taxon>Eukaryota</taxon>
        <taxon>Fungi</taxon>
        <taxon>Fungi incertae sedis</taxon>
        <taxon>Zoopagomycota</taxon>
        <taxon>Kickxellomycotina</taxon>
        <taxon>Kickxellomycetes</taxon>
        <taxon>Kickxellales</taxon>
        <taxon>Kickxellaceae</taxon>
        <taxon>Linderina</taxon>
    </lineage>
</organism>
<dbReference type="Proteomes" id="UP001150603">
    <property type="component" value="Unassembled WGS sequence"/>
</dbReference>
<reference evidence="1" key="1">
    <citation type="submission" date="2022-07" db="EMBL/GenBank/DDBJ databases">
        <title>Phylogenomic reconstructions and comparative analyses of Kickxellomycotina fungi.</title>
        <authorList>
            <person name="Reynolds N.K."/>
            <person name="Stajich J.E."/>
            <person name="Barry K."/>
            <person name="Grigoriev I.V."/>
            <person name="Crous P."/>
            <person name="Smith M.E."/>
        </authorList>
    </citation>
    <scope>NUCLEOTIDE SEQUENCE</scope>
    <source>
        <strain evidence="1">NRRL 5244</strain>
    </source>
</reference>
<keyword evidence="2" id="KW-1185">Reference proteome</keyword>
<name>A0ACC1JGT6_9FUNG</name>
<sequence length="254" mass="29100">MEDDGHDEQESDSGSQARVSTESMRREEAREARRRRAKRRGASEVLSHGVDKVLAMMGSRTDVSTMNDRLQMHRDIPYVISGYLQLGVNTVVILFILYLVINSVWMISEDTSGKMRLYLDARHQEINYCTYMYEKNKCDLELRVPLAENQCEEWFACKKKDPYSIGKARVAAETLAEVVNGFIEQISLKTMLFFMVMFLGTVYVTNSALGSYRQSRVQELIEYLNSRNRSTQDRLAGGAADDQSADRRNNALTY</sequence>
<protein>
    <submittedName>
        <fullName evidence="1">Uncharacterized protein</fullName>
    </submittedName>
</protein>
<gene>
    <name evidence="1" type="ORF">FBU59_000455</name>
</gene>
<evidence type="ECO:0000313" key="1">
    <source>
        <dbReference type="EMBL" id="KAJ1950915.1"/>
    </source>
</evidence>
<comment type="caution">
    <text evidence="1">The sequence shown here is derived from an EMBL/GenBank/DDBJ whole genome shotgun (WGS) entry which is preliminary data.</text>
</comment>
<evidence type="ECO:0000313" key="2">
    <source>
        <dbReference type="Proteomes" id="UP001150603"/>
    </source>
</evidence>